<evidence type="ECO:0000256" key="6">
    <source>
        <dbReference type="RuleBase" id="RU004466"/>
    </source>
</evidence>
<dbReference type="SUPFAM" id="SSF48576">
    <property type="entry name" value="Terpenoid synthases"/>
    <property type="match status" value="1"/>
</dbReference>
<reference key="2">
    <citation type="submission" date="2011-04" db="EMBL/GenBank/DDBJ databases">
        <title>Complete sequence of chromosome of Haliscomenobacter hydrossis DSM 1100.</title>
        <authorList>
            <consortium name="US DOE Joint Genome Institute (JGI-PGF)"/>
            <person name="Lucas S."/>
            <person name="Han J."/>
            <person name="Lapidus A."/>
            <person name="Bruce D."/>
            <person name="Goodwin L."/>
            <person name="Pitluck S."/>
            <person name="Peters L."/>
            <person name="Kyrpides N."/>
            <person name="Mavromatis K."/>
            <person name="Ivanova N."/>
            <person name="Ovchinnikova G."/>
            <person name="Pagani I."/>
            <person name="Daligault H."/>
            <person name="Detter J.C."/>
            <person name="Han C."/>
            <person name="Land M."/>
            <person name="Hauser L."/>
            <person name="Markowitz V."/>
            <person name="Cheng J.-F."/>
            <person name="Hugenholtz P."/>
            <person name="Woyke T."/>
            <person name="Wu D."/>
            <person name="Verbarg S."/>
            <person name="Frueling A."/>
            <person name="Brambilla E."/>
            <person name="Klenk H.-P."/>
            <person name="Eisen J.A."/>
        </authorList>
    </citation>
    <scope>NUCLEOTIDE SEQUENCE</scope>
    <source>
        <strain>DSM 1100</strain>
    </source>
</reference>
<evidence type="ECO:0000256" key="4">
    <source>
        <dbReference type="ARBA" id="ARBA00022723"/>
    </source>
</evidence>
<dbReference type="CDD" id="cd00685">
    <property type="entry name" value="Trans_IPPS_HT"/>
    <property type="match status" value="1"/>
</dbReference>
<dbReference type="PANTHER" id="PTHR12001">
    <property type="entry name" value="GERANYLGERANYL PYROPHOSPHATE SYNTHASE"/>
    <property type="match status" value="1"/>
</dbReference>
<dbReference type="STRING" id="760192.Halhy_0630"/>
<dbReference type="AlphaFoldDB" id="F4L1J5"/>
<name>F4L1J5_HALH1</name>
<keyword evidence="8" id="KW-1185">Reference proteome</keyword>
<dbReference type="GO" id="GO:0004337">
    <property type="term" value="F:(2E,6E)-farnesyl diphosphate synthase activity"/>
    <property type="evidence" value="ECO:0007669"/>
    <property type="project" value="UniProtKB-EC"/>
</dbReference>
<dbReference type="KEGG" id="hhy:Halhy_0630"/>
<dbReference type="InterPro" id="IPR000092">
    <property type="entry name" value="Polyprenyl_synt"/>
</dbReference>
<comment type="similarity">
    <text evidence="2 6">Belongs to the FPP/GGPP synthase family.</text>
</comment>
<comment type="cofactor">
    <cofactor evidence="1">
        <name>Mg(2+)</name>
        <dbReference type="ChEBI" id="CHEBI:18420"/>
    </cofactor>
</comment>
<dbReference type="Pfam" id="PF00348">
    <property type="entry name" value="polyprenyl_synt"/>
    <property type="match status" value="1"/>
</dbReference>
<dbReference type="EC" id="2.5.1.10" evidence="7"/>
<dbReference type="PROSITE" id="PS00444">
    <property type="entry name" value="POLYPRENYL_SYNTHASE_2"/>
    <property type="match status" value="1"/>
</dbReference>
<dbReference type="Gene3D" id="1.10.600.10">
    <property type="entry name" value="Farnesyl Diphosphate Synthase"/>
    <property type="match status" value="1"/>
</dbReference>
<accession>F4L1J5</accession>
<evidence type="ECO:0000313" key="7">
    <source>
        <dbReference type="EMBL" id="AEE48539.1"/>
    </source>
</evidence>
<dbReference type="eggNOG" id="COG0142">
    <property type="taxonomic scope" value="Bacteria"/>
</dbReference>
<dbReference type="GO" id="GO:0008299">
    <property type="term" value="P:isoprenoid biosynthetic process"/>
    <property type="evidence" value="ECO:0007669"/>
    <property type="project" value="InterPro"/>
</dbReference>
<evidence type="ECO:0000256" key="1">
    <source>
        <dbReference type="ARBA" id="ARBA00001946"/>
    </source>
</evidence>
<dbReference type="GO" id="GO:0046872">
    <property type="term" value="F:metal ion binding"/>
    <property type="evidence" value="ECO:0007669"/>
    <property type="project" value="UniProtKB-KW"/>
</dbReference>
<dbReference type="RefSeq" id="WP_013763103.1">
    <property type="nucleotide sequence ID" value="NC_015510.1"/>
</dbReference>
<keyword evidence="5" id="KW-0460">Magnesium</keyword>
<proteinExistence type="inferred from homology"/>
<sequence>MIDAYFQTFEDYRQQNSFDGQPTALYAPVNYIMELGGKRLRPILALMGYELFKADYRPALPLAYAIEIFHNFSLVHDDVMDAAPLRRGQATVHTKWNLNAAILSGDVMLIYAYDYLLRLDAPNRIAEIVKVFNRVAREVCEGQQLDIDFETRSDVSIPEYLRMIELKTSVLIAGALEMAGLAAGASMDDVQHLYEFGRNVGIAFQLQDDILDTFGDAAEVGKQIGGDIVQNKKTYLILKALELADGPDRDALFELMNTPTTNVEAKIDQVKNILNHYNIRALTQRAKQEFQDQAFEHLGALSIPASNRVALESLAHNLLDRAY</sequence>
<dbReference type="HOGENOM" id="CLU_014015_2_1_10"/>
<protein>
    <submittedName>
        <fullName evidence="7">Geranyltranstransferase</fullName>
        <ecNumber evidence="7">2.5.1.10</ecNumber>
    </submittedName>
</protein>
<dbReference type="Proteomes" id="UP000008461">
    <property type="component" value="Chromosome"/>
</dbReference>
<dbReference type="InterPro" id="IPR008949">
    <property type="entry name" value="Isoprenoid_synthase_dom_sf"/>
</dbReference>
<evidence type="ECO:0000313" key="8">
    <source>
        <dbReference type="Proteomes" id="UP000008461"/>
    </source>
</evidence>
<gene>
    <name evidence="7" type="ordered locus">Halhy_0630</name>
</gene>
<dbReference type="PANTHER" id="PTHR12001:SF85">
    <property type="entry name" value="SHORT CHAIN ISOPRENYL DIPHOSPHATE SYNTHASE"/>
    <property type="match status" value="1"/>
</dbReference>
<reference evidence="7 8" key="1">
    <citation type="journal article" date="2011" name="Stand. Genomic Sci.">
        <title>Complete genome sequence of Haliscomenobacter hydrossis type strain (O).</title>
        <authorList>
            <consortium name="US DOE Joint Genome Institute (JGI-PGF)"/>
            <person name="Daligault H."/>
            <person name="Lapidus A."/>
            <person name="Zeytun A."/>
            <person name="Nolan M."/>
            <person name="Lucas S."/>
            <person name="Del Rio T.G."/>
            <person name="Tice H."/>
            <person name="Cheng J.F."/>
            <person name="Tapia R."/>
            <person name="Han C."/>
            <person name="Goodwin L."/>
            <person name="Pitluck S."/>
            <person name="Liolios K."/>
            <person name="Pagani I."/>
            <person name="Ivanova N."/>
            <person name="Huntemann M."/>
            <person name="Mavromatis K."/>
            <person name="Mikhailova N."/>
            <person name="Pati A."/>
            <person name="Chen A."/>
            <person name="Palaniappan K."/>
            <person name="Land M."/>
            <person name="Hauser L."/>
            <person name="Brambilla E.M."/>
            <person name="Rohde M."/>
            <person name="Verbarg S."/>
            <person name="Goker M."/>
            <person name="Bristow J."/>
            <person name="Eisen J.A."/>
            <person name="Markowitz V."/>
            <person name="Hugenholtz P."/>
            <person name="Kyrpides N.C."/>
            <person name="Klenk H.P."/>
            <person name="Woyke T."/>
        </authorList>
    </citation>
    <scope>NUCLEOTIDE SEQUENCE [LARGE SCALE GENOMIC DNA]</scope>
    <source>
        <strain evidence="8">ATCC 27775 / DSM 1100 / LMG 10767 / O</strain>
    </source>
</reference>
<dbReference type="OrthoDB" id="9805316at2"/>
<keyword evidence="4" id="KW-0479">Metal-binding</keyword>
<evidence type="ECO:0000256" key="5">
    <source>
        <dbReference type="ARBA" id="ARBA00022842"/>
    </source>
</evidence>
<keyword evidence="3 6" id="KW-0808">Transferase</keyword>
<organism evidence="7 8">
    <name type="scientific">Haliscomenobacter hydrossis (strain ATCC 27775 / DSM 1100 / LMG 10767 / O)</name>
    <dbReference type="NCBI Taxonomy" id="760192"/>
    <lineage>
        <taxon>Bacteria</taxon>
        <taxon>Pseudomonadati</taxon>
        <taxon>Bacteroidota</taxon>
        <taxon>Saprospiria</taxon>
        <taxon>Saprospirales</taxon>
        <taxon>Haliscomenobacteraceae</taxon>
        <taxon>Haliscomenobacter</taxon>
    </lineage>
</organism>
<evidence type="ECO:0000256" key="2">
    <source>
        <dbReference type="ARBA" id="ARBA00006706"/>
    </source>
</evidence>
<dbReference type="EMBL" id="CP002691">
    <property type="protein sequence ID" value="AEE48539.1"/>
    <property type="molecule type" value="Genomic_DNA"/>
</dbReference>
<dbReference type="SFLD" id="SFLDS00005">
    <property type="entry name" value="Isoprenoid_Synthase_Type_I"/>
    <property type="match status" value="1"/>
</dbReference>
<evidence type="ECO:0000256" key="3">
    <source>
        <dbReference type="ARBA" id="ARBA00022679"/>
    </source>
</evidence>
<dbReference type="InterPro" id="IPR033749">
    <property type="entry name" value="Polyprenyl_synt_CS"/>
</dbReference>
<dbReference type="SFLD" id="SFLDG01017">
    <property type="entry name" value="Polyprenyl_Transferase_Like"/>
    <property type="match status" value="1"/>
</dbReference>
<dbReference type="PROSITE" id="PS00723">
    <property type="entry name" value="POLYPRENYL_SYNTHASE_1"/>
    <property type="match status" value="1"/>
</dbReference>